<evidence type="ECO:0000313" key="2">
    <source>
        <dbReference type="Proteomes" id="UP000027982"/>
    </source>
</evidence>
<organism evidence="1 2">
    <name type="scientific">Fimbriimonas ginsengisoli Gsoil 348</name>
    <dbReference type="NCBI Taxonomy" id="661478"/>
    <lineage>
        <taxon>Bacteria</taxon>
        <taxon>Bacillati</taxon>
        <taxon>Armatimonadota</taxon>
        <taxon>Fimbriimonadia</taxon>
        <taxon>Fimbriimonadales</taxon>
        <taxon>Fimbriimonadaceae</taxon>
        <taxon>Fimbriimonas</taxon>
    </lineage>
</organism>
<dbReference type="HOGENOM" id="CLU_2537591_0_0_0"/>
<dbReference type="KEGG" id="fgi:OP10G_2132"/>
<reference evidence="1 2" key="1">
    <citation type="journal article" date="2014" name="PLoS ONE">
        <title>The first complete genome sequence of the class fimbriimonadia in the phylum armatimonadetes.</title>
        <authorList>
            <person name="Hu Z.Y."/>
            <person name="Wang Y.Z."/>
            <person name="Im W.T."/>
            <person name="Wang S.Y."/>
            <person name="Zhao G.P."/>
            <person name="Zheng H.J."/>
            <person name="Quan Z.X."/>
        </authorList>
    </citation>
    <scope>NUCLEOTIDE SEQUENCE [LARGE SCALE GENOMIC DNA]</scope>
    <source>
        <strain evidence="1">Gsoil 348</strain>
    </source>
</reference>
<proteinExistence type="predicted"/>
<gene>
    <name evidence="1" type="ORF">OP10G_2132</name>
</gene>
<evidence type="ECO:0000313" key="1">
    <source>
        <dbReference type="EMBL" id="AIE85500.1"/>
    </source>
</evidence>
<dbReference type="AlphaFoldDB" id="A0A068NRW0"/>
<dbReference type="STRING" id="661478.OP10G_2132"/>
<dbReference type="EMBL" id="CP007139">
    <property type="protein sequence ID" value="AIE85500.1"/>
    <property type="molecule type" value="Genomic_DNA"/>
</dbReference>
<name>A0A068NRW0_FIMGI</name>
<keyword evidence="2" id="KW-1185">Reference proteome</keyword>
<sequence length="83" mass="9180">MRTVIELPNELLRRAKAAAALKGVELNDLLANLIEKGLRDQNETYGRSEPIPVAVPFSGRQMPAMTNAEIFECLDREADGPRS</sequence>
<accession>A0A068NRW0</accession>
<protein>
    <submittedName>
        <fullName evidence="1">Uncharacterized protein</fullName>
    </submittedName>
</protein>
<dbReference type="Proteomes" id="UP000027982">
    <property type="component" value="Chromosome"/>
</dbReference>